<gene>
    <name evidence="1" type="ORF">H7A79_1011</name>
</gene>
<dbReference type="Proteomes" id="UP000516412">
    <property type="component" value="Chromosome"/>
</dbReference>
<protein>
    <submittedName>
        <fullName evidence="1">Uncharacterized protein</fullName>
    </submittedName>
</protein>
<dbReference type="EMBL" id="CP060414">
    <property type="protein sequence ID" value="QNT58270.1"/>
    <property type="molecule type" value="Genomic_DNA"/>
</dbReference>
<dbReference type="AlphaFoldDB" id="A0A7H1M9F5"/>
<keyword evidence="2" id="KW-1185">Reference proteome</keyword>
<evidence type="ECO:0000313" key="1">
    <source>
        <dbReference type="EMBL" id="QNT58270.1"/>
    </source>
</evidence>
<reference evidence="1" key="1">
    <citation type="submission" date="2024-06" db="EMBL/GenBank/DDBJ databases">
        <title>Complete Genome Sequence of mouse commensal type strain Neisseria musculi.</title>
        <authorList>
            <person name="Thapa E."/>
            <person name="Aluvathingal J."/>
            <person name="Nadendla S."/>
            <person name="Mehta A."/>
            <person name="Tettelin H."/>
            <person name="Weyand N.J."/>
        </authorList>
    </citation>
    <scope>NUCLEOTIDE SEQUENCE</scope>
    <source>
        <strain evidence="1">NW831</strain>
    </source>
</reference>
<sequence>MNKEKEVSWLKKEIGAGFMLLSALNLKGRPAADDLKAVAQIWHGLLLRHDWRPECDAERIGAAFQNIAATSTEWPNPADLVKYMPERTVKMVPKLDEKHQPTEYGRTMLKQIAGRLKDAPVMNRDWIHGPRHRTPEECKRIYYAERQKGKK</sequence>
<name>A0A7H1M9F5_9NEIS</name>
<proteinExistence type="predicted"/>
<evidence type="ECO:0000313" key="2">
    <source>
        <dbReference type="Proteomes" id="UP000516412"/>
    </source>
</evidence>
<dbReference type="KEGG" id="nmus:H7A79_1011"/>
<accession>A0A7H1M9F5</accession>
<dbReference type="RefSeq" id="WP_187001300.1">
    <property type="nucleotide sequence ID" value="NZ_CP060414.2"/>
</dbReference>
<organism evidence="1 2">
    <name type="scientific">Neisseria musculi</name>
    <dbReference type="NCBI Taxonomy" id="1815583"/>
    <lineage>
        <taxon>Bacteria</taxon>
        <taxon>Pseudomonadati</taxon>
        <taxon>Pseudomonadota</taxon>
        <taxon>Betaproteobacteria</taxon>
        <taxon>Neisseriales</taxon>
        <taxon>Neisseriaceae</taxon>
        <taxon>Neisseria</taxon>
    </lineage>
</organism>